<comment type="caution">
    <text evidence="3">The sequence shown here is derived from an EMBL/GenBank/DDBJ whole genome shotgun (WGS) entry which is preliminary data.</text>
</comment>
<dbReference type="Pfam" id="PF17131">
    <property type="entry name" value="LolA_like"/>
    <property type="match status" value="1"/>
</dbReference>
<evidence type="ECO:0000256" key="1">
    <source>
        <dbReference type="SAM" id="SignalP"/>
    </source>
</evidence>
<keyword evidence="4" id="KW-1185">Reference proteome</keyword>
<dbReference type="RefSeq" id="WP_345265892.1">
    <property type="nucleotide sequence ID" value="NZ_BAABHB010000002.1"/>
</dbReference>
<gene>
    <name evidence="3" type="ORF">GCM10023187_16810</name>
</gene>
<feature type="signal peptide" evidence="1">
    <location>
        <begin position="1"/>
        <end position="21"/>
    </location>
</feature>
<feature type="domain" description="Uncharacterized protein TP-0789" evidence="2">
    <location>
        <begin position="135"/>
        <end position="236"/>
    </location>
</feature>
<reference evidence="4" key="1">
    <citation type="journal article" date="2019" name="Int. J. Syst. Evol. Microbiol.">
        <title>The Global Catalogue of Microorganisms (GCM) 10K type strain sequencing project: providing services to taxonomists for standard genome sequencing and annotation.</title>
        <authorList>
            <consortium name="The Broad Institute Genomics Platform"/>
            <consortium name="The Broad Institute Genome Sequencing Center for Infectious Disease"/>
            <person name="Wu L."/>
            <person name="Ma J."/>
        </authorList>
    </citation>
    <scope>NUCLEOTIDE SEQUENCE [LARGE SCALE GENOMIC DNA]</scope>
    <source>
        <strain evidence="4">JCM 17925</strain>
    </source>
</reference>
<dbReference type="EMBL" id="BAABHB010000002">
    <property type="protein sequence ID" value="GAA4402008.1"/>
    <property type="molecule type" value="Genomic_DNA"/>
</dbReference>
<dbReference type="Proteomes" id="UP001500936">
    <property type="component" value="Unassembled WGS sequence"/>
</dbReference>
<feature type="chain" id="PRO_5046180554" description="Uncharacterized protein TP-0789 domain-containing protein" evidence="1">
    <location>
        <begin position="22"/>
        <end position="239"/>
    </location>
</feature>
<name>A0ABP8K873_9BACT</name>
<organism evidence="3 4">
    <name type="scientific">Nibrella viscosa</name>
    <dbReference type="NCBI Taxonomy" id="1084524"/>
    <lineage>
        <taxon>Bacteria</taxon>
        <taxon>Pseudomonadati</taxon>
        <taxon>Bacteroidota</taxon>
        <taxon>Cytophagia</taxon>
        <taxon>Cytophagales</taxon>
        <taxon>Spirosomataceae</taxon>
        <taxon>Nibrella</taxon>
    </lineage>
</organism>
<dbReference type="Gene3D" id="2.50.20.10">
    <property type="entry name" value="Lipoprotein localisation LolA/LolB/LppX"/>
    <property type="match status" value="1"/>
</dbReference>
<accession>A0ABP8K873</accession>
<evidence type="ECO:0000313" key="4">
    <source>
        <dbReference type="Proteomes" id="UP001500936"/>
    </source>
</evidence>
<keyword evidence="1" id="KW-0732">Signal</keyword>
<dbReference type="InterPro" id="IPR033399">
    <property type="entry name" value="TP_0789-like"/>
</dbReference>
<sequence length="239" mass="26001">MKTNKCLVTTLATILTFGAFAQTVDELVNKHIAALGGQDKLSSVKTLVLERTISVQGMDIPSKSTLVVGKALRSESSVMGNIMVQVVDGSTGWMIRPAMMGGSGDPEDMPAEVLKQQTDQLDPFGPLVGYKEKGNQVELLGKEKLDGKDAYHLKITTKEGNVMEEYLNADTYLVSKMKRGGIDGQPAEITISDYKDFDGIKFARSMEMAGGQMGTLTFTTDKVKVNEPIDDKVFKKPVK</sequence>
<proteinExistence type="predicted"/>
<evidence type="ECO:0000313" key="3">
    <source>
        <dbReference type="EMBL" id="GAA4402008.1"/>
    </source>
</evidence>
<protein>
    <recommendedName>
        <fullName evidence="2">Uncharacterized protein TP-0789 domain-containing protein</fullName>
    </recommendedName>
</protein>
<evidence type="ECO:0000259" key="2">
    <source>
        <dbReference type="Pfam" id="PF17131"/>
    </source>
</evidence>